<keyword evidence="2" id="KW-1185">Reference proteome</keyword>
<gene>
    <name evidence="1" type="ORF">D0817_17340</name>
</gene>
<proteinExistence type="predicted"/>
<dbReference type="AlphaFoldDB" id="A0A434A4M4"/>
<dbReference type="EMBL" id="QWDM01000011">
    <property type="protein sequence ID" value="RUT69264.1"/>
    <property type="molecule type" value="Genomic_DNA"/>
</dbReference>
<reference evidence="2" key="1">
    <citation type="journal article" date="2019" name="Syst. Appl. Microbiol.">
        <title>Flavobacterium circumlabens sp. nov. and Flavobacterium cupreum sp. nov., two psychrotrophic species isolated from Antarctic environmental samples.</title>
        <authorList>
            <person name="Kralova S."/>
            <person name="Busse H.-J."/>
            <person name="Svec P."/>
            <person name="Maslanova I."/>
            <person name="Stankova E."/>
            <person name="Bartak M."/>
            <person name="Sedlacek I."/>
        </authorList>
    </citation>
    <scope>NUCLEOTIDE SEQUENCE [LARGE SCALE GENOMIC DNA]</scope>
    <source>
        <strain evidence="2">CCM 8825</strain>
    </source>
</reference>
<dbReference type="RefSeq" id="WP_127339593.1">
    <property type="nucleotide sequence ID" value="NZ_QWDM01000011.1"/>
</dbReference>
<evidence type="ECO:0000313" key="2">
    <source>
        <dbReference type="Proteomes" id="UP000288102"/>
    </source>
</evidence>
<name>A0A434A4M4_9FLAO</name>
<sequence>MPVLSEYSNVHNTAFNILVKKGYRIWIEKDVMGDLYWAEKDGWDFLADSPCALLGLIAIYEFKNPEKYHEYWWKDDTLELAEKVIQVAPNYVSVIEKEL</sequence>
<dbReference type="OrthoDB" id="1363772at2"/>
<comment type="caution">
    <text evidence="1">The sequence shown here is derived from an EMBL/GenBank/DDBJ whole genome shotgun (WGS) entry which is preliminary data.</text>
</comment>
<accession>A0A434A4M4</accession>
<protein>
    <submittedName>
        <fullName evidence="1">Uncharacterized protein</fullName>
    </submittedName>
</protein>
<evidence type="ECO:0000313" key="1">
    <source>
        <dbReference type="EMBL" id="RUT69264.1"/>
    </source>
</evidence>
<organism evidence="1 2">
    <name type="scientific">Flavobacterium cupreum</name>
    <dbReference type="NCBI Taxonomy" id="2133766"/>
    <lineage>
        <taxon>Bacteria</taxon>
        <taxon>Pseudomonadati</taxon>
        <taxon>Bacteroidota</taxon>
        <taxon>Flavobacteriia</taxon>
        <taxon>Flavobacteriales</taxon>
        <taxon>Flavobacteriaceae</taxon>
        <taxon>Flavobacterium</taxon>
    </lineage>
</organism>
<dbReference type="Proteomes" id="UP000288102">
    <property type="component" value="Unassembled WGS sequence"/>
</dbReference>